<evidence type="ECO:0000256" key="1">
    <source>
        <dbReference type="SAM" id="MobiDB-lite"/>
    </source>
</evidence>
<keyword evidence="3" id="KW-1185">Reference proteome</keyword>
<evidence type="ECO:0000313" key="2">
    <source>
        <dbReference type="EMBL" id="REB68309.1"/>
    </source>
</evidence>
<gene>
    <name evidence="2" type="ORF">CP880_10505</name>
</gene>
<feature type="region of interest" description="Disordered" evidence="1">
    <location>
        <begin position="1"/>
        <end position="23"/>
    </location>
</feature>
<reference evidence="2 3" key="1">
    <citation type="submission" date="2017-09" db="EMBL/GenBank/DDBJ databases">
        <authorList>
            <person name="Bumgarner R.E."/>
        </authorList>
    </citation>
    <scope>NUCLEOTIDE SEQUENCE [LARGE SCALE GENOMIC DNA]</scope>
    <source>
        <strain evidence="2 3">T34998</strain>
    </source>
</reference>
<proteinExistence type="predicted"/>
<dbReference type="EMBL" id="PCZS01000004">
    <property type="protein sequence ID" value="REB68309.1"/>
    <property type="molecule type" value="Genomic_DNA"/>
</dbReference>
<comment type="caution">
    <text evidence="2">The sequence shown here is derived from an EMBL/GenBank/DDBJ whole genome shotgun (WGS) entry which is preliminary data.</text>
</comment>
<evidence type="ECO:0000313" key="3">
    <source>
        <dbReference type="Proteomes" id="UP000256324"/>
    </source>
</evidence>
<protein>
    <submittedName>
        <fullName evidence="2">Uncharacterized protein</fullName>
    </submittedName>
</protein>
<organism evidence="2 3">
    <name type="scientific">Cutibacterium namnetense</name>
    <dbReference type="NCBI Taxonomy" id="1574624"/>
    <lineage>
        <taxon>Bacteria</taxon>
        <taxon>Bacillati</taxon>
        <taxon>Actinomycetota</taxon>
        <taxon>Actinomycetes</taxon>
        <taxon>Propionibacteriales</taxon>
        <taxon>Propionibacteriaceae</taxon>
        <taxon>Cutibacterium</taxon>
    </lineage>
</organism>
<sequence length="67" mass="7340">MEEEEPDEDGDDAGEDPSEGLGLLPIVVFERGPGTDHARYCPYSAAGEENFREEREMRKVMGAPGVV</sequence>
<feature type="compositionally biased region" description="Acidic residues" evidence="1">
    <location>
        <begin position="1"/>
        <end position="18"/>
    </location>
</feature>
<accession>A0ABX9I7G0</accession>
<name>A0ABX9I7G0_9ACTN</name>
<dbReference type="Proteomes" id="UP000256324">
    <property type="component" value="Unassembled WGS sequence"/>
</dbReference>